<reference evidence="7 8" key="1">
    <citation type="submission" date="2018-07" db="EMBL/GenBank/DDBJ databases">
        <title>Genomic and Epidemiologic Investigation of an Indolent Hospital Outbreak.</title>
        <authorList>
            <person name="Johnson R.C."/>
            <person name="Deming C."/>
            <person name="Conlan S."/>
            <person name="Zellmer C.J."/>
            <person name="Michelin A.V."/>
            <person name="Lee-Lin S."/>
            <person name="Thomas P.J."/>
            <person name="Park M."/>
            <person name="Weingarten R.A."/>
            <person name="Less J."/>
            <person name="Dekker J.P."/>
            <person name="Frank K.M."/>
            <person name="Musser K.A."/>
            <person name="Mcquiston J.R."/>
            <person name="Henderson D.K."/>
            <person name="Lau A.F."/>
            <person name="Palmore T.N."/>
            <person name="Segre J.A."/>
        </authorList>
    </citation>
    <scope>NUCLEOTIDE SEQUENCE [LARGE SCALE GENOMIC DNA]</scope>
    <source>
        <strain evidence="7 8">SK-NIH.Env6_1116</strain>
    </source>
</reference>
<evidence type="ECO:0000256" key="2">
    <source>
        <dbReference type="ARBA" id="ARBA00023015"/>
    </source>
</evidence>
<dbReference type="Pfam" id="PF03466">
    <property type="entry name" value="LysR_substrate"/>
    <property type="match status" value="1"/>
</dbReference>
<evidence type="ECO:0000313" key="7">
    <source>
        <dbReference type="EMBL" id="RSU55183.1"/>
    </source>
</evidence>
<protein>
    <submittedName>
        <fullName evidence="7">LysR family transcriptional regulator</fullName>
    </submittedName>
</protein>
<dbReference type="Proteomes" id="UP000287401">
    <property type="component" value="Unassembled WGS sequence"/>
</dbReference>
<dbReference type="GO" id="GO:0003677">
    <property type="term" value="F:DNA binding"/>
    <property type="evidence" value="ECO:0007669"/>
    <property type="project" value="UniProtKB-KW"/>
</dbReference>
<name>A0A430BRC1_SPHYA</name>
<dbReference type="Gene3D" id="1.10.10.10">
    <property type="entry name" value="Winged helix-like DNA-binding domain superfamily/Winged helix DNA-binding domain"/>
    <property type="match status" value="1"/>
</dbReference>
<dbReference type="GO" id="GO:0003700">
    <property type="term" value="F:DNA-binding transcription factor activity"/>
    <property type="evidence" value="ECO:0007669"/>
    <property type="project" value="InterPro"/>
</dbReference>
<dbReference type="PANTHER" id="PTHR30118:SF15">
    <property type="entry name" value="TRANSCRIPTIONAL REGULATORY PROTEIN"/>
    <property type="match status" value="1"/>
</dbReference>
<dbReference type="PROSITE" id="PS50931">
    <property type="entry name" value="HTH_LYSR"/>
    <property type="match status" value="1"/>
</dbReference>
<evidence type="ECO:0000313" key="6">
    <source>
        <dbReference type="EMBL" id="QJR05633.1"/>
    </source>
</evidence>
<dbReference type="InterPro" id="IPR050389">
    <property type="entry name" value="LysR-type_TF"/>
</dbReference>
<dbReference type="EMBL" id="CP053022">
    <property type="protein sequence ID" value="QJR05633.1"/>
    <property type="molecule type" value="Genomic_DNA"/>
</dbReference>
<keyword evidence="3" id="KW-0238">DNA-binding</keyword>
<feature type="domain" description="HTH lysR-type" evidence="5">
    <location>
        <begin position="1"/>
        <end position="23"/>
    </location>
</feature>
<evidence type="ECO:0000256" key="1">
    <source>
        <dbReference type="ARBA" id="ARBA00009437"/>
    </source>
</evidence>
<organism evidence="7 8">
    <name type="scientific">Sphingobium yanoikuyae</name>
    <name type="common">Sphingomonas yanoikuyae</name>
    <dbReference type="NCBI Taxonomy" id="13690"/>
    <lineage>
        <taxon>Bacteria</taxon>
        <taxon>Pseudomonadati</taxon>
        <taxon>Pseudomonadota</taxon>
        <taxon>Alphaproteobacteria</taxon>
        <taxon>Sphingomonadales</taxon>
        <taxon>Sphingomonadaceae</taxon>
        <taxon>Sphingobium</taxon>
    </lineage>
</organism>
<geneLocation type="plasmid" evidence="9">
    <name>p-a-sy</name>
</geneLocation>
<keyword evidence="2" id="KW-0805">Transcription regulation</keyword>
<evidence type="ECO:0000256" key="4">
    <source>
        <dbReference type="ARBA" id="ARBA00023163"/>
    </source>
</evidence>
<gene>
    <name evidence="7" type="ORF">DAH51_17615</name>
    <name evidence="6" type="ORF">HH800_25465</name>
</gene>
<dbReference type="InterPro" id="IPR000847">
    <property type="entry name" value="LysR_HTH_N"/>
</dbReference>
<evidence type="ECO:0000313" key="9">
    <source>
        <dbReference type="Proteomes" id="UP000502611"/>
    </source>
</evidence>
<keyword evidence="4" id="KW-0804">Transcription</keyword>
<evidence type="ECO:0000313" key="8">
    <source>
        <dbReference type="Proteomes" id="UP000287401"/>
    </source>
</evidence>
<keyword evidence="6" id="KW-0614">Plasmid</keyword>
<accession>A0A430BRC1</accession>
<evidence type="ECO:0000259" key="5">
    <source>
        <dbReference type="PROSITE" id="PS50931"/>
    </source>
</evidence>
<reference evidence="6 9" key="2">
    <citation type="submission" date="2020-04" db="EMBL/GenBank/DDBJ databases">
        <title>The Whole Genome Analysis of High salt-tolerant Sphingobium yanoikuyae YC-XJ2 with Aryl organophosphorus flame retardants (aryl-OPFRs)-degrading capacity and characteristics of Related phosphotriesterase.</title>
        <authorList>
            <person name="Li X."/>
        </authorList>
    </citation>
    <scope>NUCLEOTIDE SEQUENCE [LARGE SCALE GENOMIC DNA]</scope>
    <source>
        <strain evidence="6 9">YC-XJ2</strain>
        <plasmid evidence="6">p-A-Sy</plasmid>
        <plasmid evidence="9">p-a-sy</plasmid>
    </source>
</reference>
<sequence length="136" mass="14959">MSELRKLLSDPLLVRTSRGMALTQRGMELAKPLEEWMAITAAVLQPADFDPATLERRFSIAATDYGMLSVLFPILPSIGKTAPGCQVEISGYTDDMFKRLATGKLDLIIHGFKPDVSVAHARHLFTETQSLARTLA</sequence>
<dbReference type="Gene3D" id="3.40.190.10">
    <property type="entry name" value="Periplasmic binding protein-like II"/>
    <property type="match status" value="1"/>
</dbReference>
<dbReference type="EMBL" id="QRAL01000021">
    <property type="protein sequence ID" value="RSU55183.1"/>
    <property type="molecule type" value="Genomic_DNA"/>
</dbReference>
<dbReference type="InterPro" id="IPR005119">
    <property type="entry name" value="LysR_subst-bd"/>
</dbReference>
<dbReference type="InterPro" id="IPR036388">
    <property type="entry name" value="WH-like_DNA-bd_sf"/>
</dbReference>
<comment type="similarity">
    <text evidence="1">Belongs to the LysR transcriptional regulatory family.</text>
</comment>
<dbReference type="Proteomes" id="UP000502611">
    <property type="component" value="Plasmid p-A-Sy"/>
</dbReference>
<proteinExistence type="inferred from homology"/>
<dbReference type="PANTHER" id="PTHR30118">
    <property type="entry name" value="HTH-TYPE TRANSCRIPTIONAL REGULATOR LEUO-RELATED"/>
    <property type="match status" value="1"/>
</dbReference>
<dbReference type="AlphaFoldDB" id="A0A430BRC1"/>
<dbReference type="SUPFAM" id="SSF53850">
    <property type="entry name" value="Periplasmic binding protein-like II"/>
    <property type="match status" value="1"/>
</dbReference>
<evidence type="ECO:0000256" key="3">
    <source>
        <dbReference type="ARBA" id="ARBA00023125"/>
    </source>
</evidence>
<geneLocation type="plasmid" evidence="6">
    <name>p-A-Sy</name>
</geneLocation>